<keyword evidence="2" id="KW-1185">Reference proteome</keyword>
<dbReference type="EMBL" id="JACRSY010000028">
    <property type="protein sequence ID" value="MBC8580803.1"/>
    <property type="molecule type" value="Genomic_DNA"/>
</dbReference>
<evidence type="ECO:0000313" key="2">
    <source>
        <dbReference type="Proteomes" id="UP000655830"/>
    </source>
</evidence>
<accession>A0A926EMJ9</accession>
<dbReference type="Proteomes" id="UP000655830">
    <property type="component" value="Unassembled WGS sequence"/>
</dbReference>
<name>A0A926EMJ9_9FIRM</name>
<dbReference type="SUPFAM" id="SSF75169">
    <property type="entry name" value="DsrEFH-like"/>
    <property type="match status" value="1"/>
</dbReference>
<proteinExistence type="predicted"/>
<dbReference type="InterPro" id="IPR003787">
    <property type="entry name" value="Sulphur_relay_DsrE/F-like"/>
</dbReference>
<dbReference type="RefSeq" id="WP_177668471.1">
    <property type="nucleotide sequence ID" value="NZ_JACRSY010000028.1"/>
</dbReference>
<dbReference type="AlphaFoldDB" id="A0A926EMJ9"/>
<organism evidence="1 2">
    <name type="scientific">Zhenhengia yiwuensis</name>
    <dbReference type="NCBI Taxonomy" id="2763666"/>
    <lineage>
        <taxon>Bacteria</taxon>
        <taxon>Bacillati</taxon>
        <taxon>Bacillota</taxon>
        <taxon>Clostridia</taxon>
        <taxon>Lachnospirales</taxon>
        <taxon>Lachnospiraceae</taxon>
        <taxon>Zhenhengia</taxon>
    </lineage>
</organism>
<evidence type="ECO:0000313" key="1">
    <source>
        <dbReference type="EMBL" id="MBC8580803.1"/>
    </source>
</evidence>
<comment type="caution">
    <text evidence="1">The sequence shown here is derived from an EMBL/GenBank/DDBJ whole genome shotgun (WGS) entry which is preliminary data.</text>
</comment>
<sequence>MYAKVIIVNSEALGKGDEGVGQTLLAVFLRKVLASLKKPDAIIFYNSGVKLLVQGSRYLEVLVALEEQGVELLACGTCVYKVCNQKALLAGRITNMSEITDILLDAETVITL</sequence>
<gene>
    <name evidence="1" type="ORF">H8718_14880</name>
</gene>
<dbReference type="InterPro" id="IPR027396">
    <property type="entry name" value="DsrEFH-like"/>
</dbReference>
<protein>
    <submittedName>
        <fullName evidence="1">DsrE family protein</fullName>
    </submittedName>
</protein>
<dbReference type="Pfam" id="PF02635">
    <property type="entry name" value="DsrE"/>
    <property type="match status" value="1"/>
</dbReference>
<reference evidence="1" key="1">
    <citation type="submission" date="2020-08" db="EMBL/GenBank/DDBJ databases">
        <title>Genome public.</title>
        <authorList>
            <person name="Liu C."/>
            <person name="Sun Q."/>
        </authorList>
    </citation>
    <scope>NUCLEOTIDE SEQUENCE</scope>
    <source>
        <strain evidence="1">NSJ-12</strain>
    </source>
</reference>